<organism evidence="2 3">
    <name type="scientific">Rapidithrix thailandica</name>
    <dbReference type="NCBI Taxonomy" id="413964"/>
    <lineage>
        <taxon>Bacteria</taxon>
        <taxon>Pseudomonadati</taxon>
        <taxon>Bacteroidota</taxon>
        <taxon>Cytophagia</taxon>
        <taxon>Cytophagales</taxon>
        <taxon>Flammeovirgaceae</taxon>
        <taxon>Rapidithrix</taxon>
    </lineage>
</organism>
<comment type="caution">
    <text evidence="2">The sequence shown here is derived from an EMBL/GenBank/DDBJ whole genome shotgun (WGS) entry which is preliminary data.</text>
</comment>
<proteinExistence type="predicted"/>
<feature type="coiled-coil region" evidence="1">
    <location>
        <begin position="5"/>
        <end position="32"/>
    </location>
</feature>
<dbReference type="AlphaFoldDB" id="A0AAW9S8N6"/>
<evidence type="ECO:0000313" key="3">
    <source>
        <dbReference type="Proteomes" id="UP001403385"/>
    </source>
</evidence>
<dbReference type="RefSeq" id="WP_346819888.1">
    <property type="nucleotide sequence ID" value="NZ_JBDKWZ010000002.1"/>
</dbReference>
<accession>A0AAW9S8N6</accession>
<protein>
    <submittedName>
        <fullName evidence="2">Uncharacterized protein</fullName>
    </submittedName>
</protein>
<sequence>MDYVIELLMSEKRNLEKRIKQDELLHKDMRKATIALKQLTQLKLAIKYLRQKNKLR</sequence>
<dbReference type="EMBL" id="JBDKWZ010000002">
    <property type="protein sequence ID" value="MEN7547101.1"/>
    <property type="molecule type" value="Genomic_DNA"/>
</dbReference>
<dbReference type="Proteomes" id="UP001403385">
    <property type="component" value="Unassembled WGS sequence"/>
</dbReference>
<keyword evidence="1" id="KW-0175">Coiled coil</keyword>
<keyword evidence="3" id="KW-1185">Reference proteome</keyword>
<gene>
    <name evidence="2" type="ORF">AAG747_04235</name>
</gene>
<reference evidence="2 3" key="1">
    <citation type="submission" date="2024-04" db="EMBL/GenBank/DDBJ databases">
        <title>Novel genus in family Flammeovirgaceae.</title>
        <authorList>
            <person name="Nguyen T.H."/>
            <person name="Vuong T.Q."/>
            <person name="Le H."/>
            <person name="Kim S.-G."/>
        </authorList>
    </citation>
    <scope>NUCLEOTIDE SEQUENCE [LARGE SCALE GENOMIC DNA]</scope>
    <source>
        <strain evidence="2 3">JCM 23209</strain>
    </source>
</reference>
<name>A0AAW9S8N6_9BACT</name>
<evidence type="ECO:0000313" key="2">
    <source>
        <dbReference type="EMBL" id="MEN7547101.1"/>
    </source>
</evidence>
<evidence type="ECO:0000256" key="1">
    <source>
        <dbReference type="SAM" id="Coils"/>
    </source>
</evidence>